<gene>
    <name evidence="1" type="ORF">O6P43_033982</name>
</gene>
<name>A0AAD7KRY2_QUISA</name>
<dbReference type="Proteomes" id="UP001163823">
    <property type="component" value="Chromosome 14"/>
</dbReference>
<evidence type="ECO:0000313" key="1">
    <source>
        <dbReference type="EMBL" id="KAJ7944612.1"/>
    </source>
</evidence>
<dbReference type="KEGG" id="qsa:O6P43_033982"/>
<sequence length="69" mass="7877">MAIGLHFRLLCSQNSLEMLEAVMQPSSITSDWDCLMRRGKLAKSSIGRNPGLFLKKWKFSAFLKLQALY</sequence>
<keyword evidence="2" id="KW-1185">Reference proteome</keyword>
<dbReference type="AlphaFoldDB" id="A0AAD7KRY2"/>
<evidence type="ECO:0000313" key="2">
    <source>
        <dbReference type="Proteomes" id="UP001163823"/>
    </source>
</evidence>
<comment type="caution">
    <text evidence="1">The sequence shown here is derived from an EMBL/GenBank/DDBJ whole genome shotgun (WGS) entry which is preliminary data.</text>
</comment>
<accession>A0AAD7KRY2</accession>
<dbReference type="EMBL" id="JARAOO010000014">
    <property type="protein sequence ID" value="KAJ7944612.1"/>
    <property type="molecule type" value="Genomic_DNA"/>
</dbReference>
<reference evidence="1" key="1">
    <citation type="journal article" date="2023" name="Science">
        <title>Elucidation of the pathway for biosynthesis of saponin adjuvants from the soapbark tree.</title>
        <authorList>
            <person name="Reed J."/>
            <person name="Orme A."/>
            <person name="El-Demerdash A."/>
            <person name="Owen C."/>
            <person name="Martin L.B.B."/>
            <person name="Misra R.C."/>
            <person name="Kikuchi S."/>
            <person name="Rejzek M."/>
            <person name="Martin A.C."/>
            <person name="Harkess A."/>
            <person name="Leebens-Mack J."/>
            <person name="Louveau T."/>
            <person name="Stephenson M.J."/>
            <person name="Osbourn A."/>
        </authorList>
    </citation>
    <scope>NUCLEOTIDE SEQUENCE</scope>
    <source>
        <strain evidence="1">S10</strain>
    </source>
</reference>
<protein>
    <submittedName>
        <fullName evidence="1">Uncharacterized protein</fullName>
    </submittedName>
</protein>
<proteinExistence type="predicted"/>
<organism evidence="1 2">
    <name type="scientific">Quillaja saponaria</name>
    <name type="common">Soap bark tree</name>
    <dbReference type="NCBI Taxonomy" id="32244"/>
    <lineage>
        <taxon>Eukaryota</taxon>
        <taxon>Viridiplantae</taxon>
        <taxon>Streptophyta</taxon>
        <taxon>Embryophyta</taxon>
        <taxon>Tracheophyta</taxon>
        <taxon>Spermatophyta</taxon>
        <taxon>Magnoliopsida</taxon>
        <taxon>eudicotyledons</taxon>
        <taxon>Gunneridae</taxon>
        <taxon>Pentapetalae</taxon>
        <taxon>rosids</taxon>
        <taxon>fabids</taxon>
        <taxon>Fabales</taxon>
        <taxon>Quillajaceae</taxon>
        <taxon>Quillaja</taxon>
    </lineage>
</organism>